<feature type="compositionally biased region" description="Low complexity" evidence="1">
    <location>
        <begin position="16"/>
        <end position="25"/>
    </location>
</feature>
<evidence type="ECO:0000256" key="1">
    <source>
        <dbReference type="SAM" id="MobiDB-lite"/>
    </source>
</evidence>
<reference key="1">
    <citation type="submission" date="2019-01" db="UniProtKB">
        <authorList>
            <consortium name="RefSeq"/>
        </authorList>
    </citation>
    <scope>IDENTIFICATION</scope>
</reference>
<evidence type="ECO:0000313" key="3">
    <source>
        <dbReference type="RefSeq" id="XP_025708370.1"/>
    </source>
</evidence>
<sequence length="139" mass="14276">MAAGVAPPRLPPSPSPRSSGRALPRAAVPSRVVLAFVPGIALRVPAAASGPRSGARRRPLRPAGPLPCALGLGPALQLRAGLALHAGQTTYSRAAAGRLRQTDRQACSALPGDPRCRRRPPRATDGLRPAAIWAQPGSI</sequence>
<organism evidence="2 3">
    <name type="scientific">Callorhinus ursinus</name>
    <name type="common">Northern fur seal</name>
    <dbReference type="NCBI Taxonomy" id="34884"/>
    <lineage>
        <taxon>Eukaryota</taxon>
        <taxon>Metazoa</taxon>
        <taxon>Chordata</taxon>
        <taxon>Craniata</taxon>
        <taxon>Vertebrata</taxon>
        <taxon>Euteleostomi</taxon>
        <taxon>Mammalia</taxon>
        <taxon>Eutheria</taxon>
        <taxon>Laurasiatheria</taxon>
        <taxon>Carnivora</taxon>
        <taxon>Caniformia</taxon>
        <taxon>Pinnipedia</taxon>
        <taxon>Otariidae</taxon>
        <taxon>Callorhinus</taxon>
    </lineage>
</organism>
<protein>
    <submittedName>
        <fullName evidence="3">Uncharacterized protein LOC112809188</fullName>
    </submittedName>
</protein>
<dbReference type="AlphaFoldDB" id="A0A3Q7MMW7"/>
<dbReference type="RefSeq" id="XP_025708370.1">
    <property type="nucleotide sequence ID" value="XM_025852585.1"/>
</dbReference>
<feature type="region of interest" description="Disordered" evidence="1">
    <location>
        <begin position="47"/>
        <end position="66"/>
    </location>
</feature>
<dbReference type="Proteomes" id="UP000286641">
    <property type="component" value="Unplaced"/>
</dbReference>
<dbReference type="InParanoid" id="A0A3Q7MMW7"/>
<name>A0A3Q7MMW7_CALUR</name>
<accession>A0A3Q7MMW7</accession>
<evidence type="ECO:0000313" key="2">
    <source>
        <dbReference type="Proteomes" id="UP000286641"/>
    </source>
</evidence>
<keyword evidence="2" id="KW-1185">Reference proteome</keyword>
<feature type="region of interest" description="Disordered" evidence="1">
    <location>
        <begin position="1"/>
        <end position="25"/>
    </location>
</feature>
<feature type="region of interest" description="Disordered" evidence="1">
    <location>
        <begin position="95"/>
        <end position="124"/>
    </location>
</feature>
<reference evidence="3" key="2">
    <citation type="submission" date="2025-08" db="UniProtKB">
        <authorList>
            <consortium name="RefSeq"/>
        </authorList>
    </citation>
    <scope>IDENTIFICATION</scope>
    <source>
        <tissue evidence="3">Blood</tissue>
    </source>
</reference>
<gene>
    <name evidence="3" type="primary">LOC112809188</name>
</gene>
<proteinExistence type="predicted"/>